<organism evidence="1">
    <name type="scientific">Salmonella enterica</name>
    <name type="common">Salmonella choleraesuis</name>
    <dbReference type="NCBI Taxonomy" id="28901"/>
    <lineage>
        <taxon>Bacteria</taxon>
        <taxon>Pseudomonadati</taxon>
        <taxon>Pseudomonadota</taxon>
        <taxon>Gammaproteobacteria</taxon>
        <taxon>Enterobacterales</taxon>
        <taxon>Enterobacteriaceae</taxon>
        <taxon>Salmonella</taxon>
    </lineage>
</organism>
<sequence length="94" mass="10763">MMLSVIFSLPAEASVSRPELHQQAQQKALQEQLVPEVPDIRLTPAETVEKSHLFLLRIHPVLISLILIFRDEKIFLTGFLSHYLHNRHLTGAWG</sequence>
<gene>
    <name evidence="1" type="ORF">C3A45_12025</name>
</gene>
<evidence type="ECO:0008006" key="2">
    <source>
        <dbReference type="Google" id="ProtNLM"/>
    </source>
</evidence>
<accession>A0A5Y2IRY4</accession>
<evidence type="ECO:0000313" key="1">
    <source>
        <dbReference type="EMBL" id="ECE1826970.1"/>
    </source>
</evidence>
<dbReference type="AlphaFoldDB" id="A0A5Y2IRY4"/>
<comment type="caution">
    <text evidence="1">The sequence shown here is derived from an EMBL/GenBank/DDBJ whole genome shotgun (WGS) entry which is preliminary data.</text>
</comment>
<dbReference type="EMBL" id="AAIHDD010000005">
    <property type="protein sequence ID" value="ECE1826970.1"/>
    <property type="molecule type" value="Genomic_DNA"/>
</dbReference>
<reference evidence="1" key="1">
    <citation type="submission" date="2018-07" db="EMBL/GenBank/DDBJ databases">
        <authorList>
            <consortium name="PulseNet: The National Subtyping Network for Foodborne Disease Surveillance"/>
            <person name="Tarr C.L."/>
            <person name="Trees E."/>
            <person name="Katz L.S."/>
            <person name="Carleton-Romer H.A."/>
            <person name="Stroika S."/>
            <person name="Kucerova Z."/>
            <person name="Roache K.F."/>
            <person name="Sabol A.L."/>
            <person name="Besser J."/>
            <person name="Gerner-Smidt P."/>
        </authorList>
    </citation>
    <scope>NUCLEOTIDE SEQUENCE</scope>
    <source>
        <strain evidence="1">PNUSAS031776</strain>
    </source>
</reference>
<name>A0A5Y2IRY4_SALER</name>
<protein>
    <recommendedName>
        <fullName evidence="2">ShlB/FhaC/HecB family hemolysin secretion/activation protein</fullName>
    </recommendedName>
</protein>
<proteinExistence type="predicted"/>